<dbReference type="GO" id="GO:0003677">
    <property type="term" value="F:DNA binding"/>
    <property type="evidence" value="ECO:0007669"/>
    <property type="project" value="UniProtKB-UniRule"/>
</dbReference>
<dbReference type="EMBL" id="WIXO01000001">
    <property type="protein sequence ID" value="MTE22322.1"/>
    <property type="molecule type" value="Genomic_DNA"/>
</dbReference>
<dbReference type="AlphaFoldDB" id="A0A6G2BKA0"/>
<dbReference type="InterPro" id="IPR011075">
    <property type="entry name" value="TetR_C"/>
</dbReference>
<evidence type="ECO:0000256" key="3">
    <source>
        <dbReference type="ARBA" id="ARBA00023163"/>
    </source>
</evidence>
<evidence type="ECO:0000256" key="1">
    <source>
        <dbReference type="ARBA" id="ARBA00023015"/>
    </source>
</evidence>
<dbReference type="InterPro" id="IPR009057">
    <property type="entry name" value="Homeodomain-like_sf"/>
</dbReference>
<keyword evidence="7" id="KW-1185">Reference proteome</keyword>
<dbReference type="SUPFAM" id="SSF48498">
    <property type="entry name" value="Tetracyclin repressor-like, C-terminal domain"/>
    <property type="match status" value="1"/>
</dbReference>
<accession>A0A6G2BKA0</accession>
<dbReference type="RefSeq" id="WP_155072822.1">
    <property type="nucleotide sequence ID" value="NZ_WIXO01000001.1"/>
</dbReference>
<gene>
    <name evidence="6" type="ORF">F0L17_25115</name>
</gene>
<feature type="domain" description="HTH tetR-type" evidence="5">
    <location>
        <begin position="7"/>
        <end position="67"/>
    </location>
</feature>
<dbReference type="PANTHER" id="PTHR47506:SF10">
    <property type="entry name" value="TRANSCRIPTIONAL REGULATORY PROTEIN"/>
    <property type="match status" value="1"/>
</dbReference>
<dbReference type="InterPro" id="IPR036271">
    <property type="entry name" value="Tet_transcr_reg_TetR-rel_C_sf"/>
</dbReference>
<keyword evidence="2 4" id="KW-0238">DNA-binding</keyword>
<dbReference type="SUPFAM" id="SSF46689">
    <property type="entry name" value="Homeodomain-like"/>
    <property type="match status" value="1"/>
</dbReference>
<dbReference type="Pfam" id="PF00440">
    <property type="entry name" value="TetR_N"/>
    <property type="match status" value="1"/>
</dbReference>
<name>A0A6G2BKA0_9ACTN</name>
<dbReference type="Gene3D" id="1.10.10.60">
    <property type="entry name" value="Homeodomain-like"/>
    <property type="match status" value="1"/>
</dbReference>
<dbReference type="Gene3D" id="1.10.357.10">
    <property type="entry name" value="Tetracycline Repressor, domain 2"/>
    <property type="match status" value="1"/>
</dbReference>
<protein>
    <submittedName>
        <fullName evidence="6">TetR family transcriptional regulator</fullName>
    </submittedName>
</protein>
<comment type="caution">
    <text evidence="6">The sequence shown here is derived from an EMBL/GenBank/DDBJ whole genome shotgun (WGS) entry which is preliminary data.</text>
</comment>
<sequence>MSPRPRNFDLDHALDAAMATFWDKGYAATSAQDLVESTGLGRGSLYNAFHSKHDLFEAAIERYDAEWTTRLVALLEEGPGLARDRIRAVLMSVVEEETAEAPEHRGCLVVNTAMELAGRDPRVTELVRRTFARMEAALTACVEQGWRDGSIEETAASRSLALHLLNSLYGLRVLGKVADRETLVGVVDRALPPLP</sequence>
<dbReference type="InterPro" id="IPR001647">
    <property type="entry name" value="HTH_TetR"/>
</dbReference>
<evidence type="ECO:0000256" key="2">
    <source>
        <dbReference type="ARBA" id="ARBA00023125"/>
    </source>
</evidence>
<evidence type="ECO:0000259" key="5">
    <source>
        <dbReference type="PROSITE" id="PS50977"/>
    </source>
</evidence>
<dbReference type="PANTHER" id="PTHR47506">
    <property type="entry name" value="TRANSCRIPTIONAL REGULATORY PROTEIN"/>
    <property type="match status" value="1"/>
</dbReference>
<evidence type="ECO:0000313" key="7">
    <source>
        <dbReference type="Proteomes" id="UP000473014"/>
    </source>
</evidence>
<dbReference type="Pfam" id="PF16925">
    <property type="entry name" value="TetR_C_13"/>
    <property type="match status" value="1"/>
</dbReference>
<dbReference type="PROSITE" id="PS50977">
    <property type="entry name" value="HTH_TETR_2"/>
    <property type="match status" value="1"/>
</dbReference>
<dbReference type="PRINTS" id="PR00455">
    <property type="entry name" value="HTHTETR"/>
</dbReference>
<dbReference type="OrthoDB" id="9805134at2"/>
<evidence type="ECO:0000313" key="6">
    <source>
        <dbReference type="EMBL" id="MTE22322.1"/>
    </source>
</evidence>
<keyword evidence="1" id="KW-0805">Transcription regulation</keyword>
<dbReference type="Proteomes" id="UP000473014">
    <property type="component" value="Unassembled WGS sequence"/>
</dbReference>
<dbReference type="PROSITE" id="PS01081">
    <property type="entry name" value="HTH_TETR_1"/>
    <property type="match status" value="1"/>
</dbReference>
<evidence type="ECO:0000256" key="4">
    <source>
        <dbReference type="PROSITE-ProRule" id="PRU00335"/>
    </source>
</evidence>
<dbReference type="InterPro" id="IPR023772">
    <property type="entry name" value="DNA-bd_HTH_TetR-type_CS"/>
</dbReference>
<keyword evidence="3" id="KW-0804">Transcription</keyword>
<organism evidence="6 7">
    <name type="scientific">Streptomyces taklimakanensis</name>
    <dbReference type="NCBI Taxonomy" id="2569853"/>
    <lineage>
        <taxon>Bacteria</taxon>
        <taxon>Bacillati</taxon>
        <taxon>Actinomycetota</taxon>
        <taxon>Actinomycetes</taxon>
        <taxon>Kitasatosporales</taxon>
        <taxon>Streptomycetaceae</taxon>
        <taxon>Streptomyces</taxon>
    </lineage>
</organism>
<proteinExistence type="predicted"/>
<feature type="DNA-binding region" description="H-T-H motif" evidence="4">
    <location>
        <begin position="30"/>
        <end position="49"/>
    </location>
</feature>
<reference evidence="6 7" key="1">
    <citation type="submission" date="2019-11" db="EMBL/GenBank/DDBJ databases">
        <authorList>
            <person name="Yuan L."/>
        </authorList>
    </citation>
    <scope>NUCLEOTIDE SEQUENCE [LARGE SCALE GENOMIC DNA]</scope>
    <source>
        <strain evidence="6 7">TRM43335</strain>
    </source>
</reference>